<dbReference type="Pfam" id="PF14106">
    <property type="entry name" value="DUF4279"/>
    <property type="match status" value="1"/>
</dbReference>
<dbReference type="AlphaFoldDB" id="A0A5D4SWX8"/>
<dbReference type="RefSeq" id="WP_148988594.1">
    <property type="nucleotide sequence ID" value="NZ_VTEV01000005.1"/>
</dbReference>
<protein>
    <submittedName>
        <fullName evidence="1">DUF4279 domain-containing protein</fullName>
    </submittedName>
</protein>
<dbReference type="STRING" id="79883.GCA_001636495_04055"/>
<name>A0A5D4SWX8_9BACI</name>
<sequence>MNNIYCTLTFHSNKEKFDLSIFESKIQLYRKTSWSIGDLQHPNYQDSARLDSTAVIKSETSKDHDGKEIISSFFHYLYSKKEGILELKNQYNATLYFDLIVNQDSSDSPVIFLDPNHLTLLSELDASMNVSIYDYR</sequence>
<gene>
    <name evidence="1" type="ORF">FZC76_12900</name>
</gene>
<evidence type="ECO:0000313" key="2">
    <source>
        <dbReference type="Proteomes" id="UP000322524"/>
    </source>
</evidence>
<organism evidence="1 2">
    <name type="scientific">Sutcliffiella horikoshii</name>
    <dbReference type="NCBI Taxonomy" id="79883"/>
    <lineage>
        <taxon>Bacteria</taxon>
        <taxon>Bacillati</taxon>
        <taxon>Bacillota</taxon>
        <taxon>Bacilli</taxon>
        <taxon>Bacillales</taxon>
        <taxon>Bacillaceae</taxon>
        <taxon>Sutcliffiella</taxon>
    </lineage>
</organism>
<comment type="caution">
    <text evidence="1">The sequence shown here is derived from an EMBL/GenBank/DDBJ whole genome shotgun (WGS) entry which is preliminary data.</text>
</comment>
<proteinExistence type="predicted"/>
<dbReference type="EMBL" id="VTEV01000005">
    <property type="protein sequence ID" value="TYS67479.1"/>
    <property type="molecule type" value="Genomic_DNA"/>
</dbReference>
<accession>A0A5D4SWX8</accession>
<dbReference type="Proteomes" id="UP000322524">
    <property type="component" value="Unassembled WGS sequence"/>
</dbReference>
<reference evidence="1 2" key="1">
    <citation type="submission" date="2019-08" db="EMBL/GenBank/DDBJ databases">
        <title>Bacillus genomes from the desert of Cuatro Cienegas, Coahuila.</title>
        <authorList>
            <person name="Olmedo-Alvarez G."/>
        </authorList>
    </citation>
    <scope>NUCLEOTIDE SEQUENCE [LARGE SCALE GENOMIC DNA]</scope>
    <source>
        <strain evidence="1 2">CH28_1T</strain>
    </source>
</reference>
<evidence type="ECO:0000313" key="1">
    <source>
        <dbReference type="EMBL" id="TYS67479.1"/>
    </source>
</evidence>
<dbReference type="InterPro" id="IPR025459">
    <property type="entry name" value="DUF4279"/>
</dbReference>